<sequence>MKGPLTAITLALATLASPPATADTQDCATRIRALQTQIDYAKLHGNTQQAMRQQAALDAIGANCTDAGQLARAERKVRDEQRDLAKARDEAHEAEAAVRQAETRDDAGKLAKAQRKLADKQRKLRDATRALHDAETSRDALKH</sequence>
<keyword evidence="2" id="KW-0732">Signal</keyword>
<feature type="chain" id="PRO_5001680240" description="DUF1090 domain-containing protein" evidence="2">
    <location>
        <begin position="23"/>
        <end position="143"/>
    </location>
</feature>
<organism evidence="3">
    <name type="scientific">Burkholderia cenocepacia</name>
    <dbReference type="NCBI Taxonomy" id="95486"/>
    <lineage>
        <taxon>Bacteria</taxon>
        <taxon>Pseudomonadati</taxon>
        <taxon>Pseudomonadota</taxon>
        <taxon>Betaproteobacteria</taxon>
        <taxon>Burkholderiales</taxon>
        <taxon>Burkholderiaceae</taxon>
        <taxon>Burkholderia</taxon>
        <taxon>Burkholderia cepacia complex</taxon>
    </lineage>
</organism>
<proteinExistence type="predicted"/>
<feature type="signal peptide" evidence="2">
    <location>
        <begin position="1"/>
        <end position="22"/>
    </location>
</feature>
<feature type="region of interest" description="Disordered" evidence="1">
    <location>
        <begin position="72"/>
        <end position="143"/>
    </location>
</feature>
<feature type="compositionally biased region" description="Basic and acidic residues" evidence="1">
    <location>
        <begin position="72"/>
        <end position="109"/>
    </location>
</feature>
<accession>A0A071MKY1</accession>
<dbReference type="OrthoDB" id="9007772at2"/>
<feature type="compositionally biased region" description="Basic and acidic residues" evidence="1">
    <location>
        <begin position="116"/>
        <end position="143"/>
    </location>
</feature>
<evidence type="ECO:0000256" key="2">
    <source>
        <dbReference type="SAM" id="SignalP"/>
    </source>
</evidence>
<dbReference type="AlphaFoldDB" id="A0A071MKY1"/>
<dbReference type="Pfam" id="PF06476">
    <property type="entry name" value="DUF1090"/>
    <property type="match status" value="1"/>
</dbReference>
<evidence type="ECO:0000313" key="3">
    <source>
        <dbReference type="EMBL" id="KEA61567.1"/>
    </source>
</evidence>
<evidence type="ECO:0008006" key="4">
    <source>
        <dbReference type="Google" id="ProtNLM"/>
    </source>
</evidence>
<dbReference type="EMBL" id="JJOA01000001">
    <property type="protein sequence ID" value="KEA61567.1"/>
    <property type="molecule type" value="Genomic_DNA"/>
</dbReference>
<protein>
    <recommendedName>
        <fullName evidence="4">DUF1090 domain-containing protein</fullName>
    </recommendedName>
</protein>
<reference evidence="3" key="1">
    <citation type="submission" date="2014-04" db="EMBL/GenBank/DDBJ databases">
        <title>In planta biocontrol of soil-borne Fusarium wilt of banana through a plant endophytic bacterium, Burkholderia cenocepacia 869T2.</title>
        <authorList>
            <person name="Ho Y.-N."/>
            <person name="Chiang H.-M."/>
            <person name="Chao C.-P."/>
            <person name="Su C.-C."/>
            <person name="Hsu H.-F."/>
            <person name="Guo C.-T."/>
            <person name="Hsieh J.-L."/>
            <person name="Huang C.-C."/>
        </authorList>
    </citation>
    <scope>NUCLEOTIDE SEQUENCE [LARGE SCALE GENOMIC DNA]</scope>
    <source>
        <strain evidence="3">869T2</strain>
    </source>
</reference>
<dbReference type="InterPro" id="IPR009468">
    <property type="entry name" value="DUF1090"/>
</dbReference>
<gene>
    <name evidence="3" type="ORF">DT99_01895</name>
</gene>
<evidence type="ECO:0000256" key="1">
    <source>
        <dbReference type="SAM" id="MobiDB-lite"/>
    </source>
</evidence>
<comment type="caution">
    <text evidence="3">The sequence shown here is derived from an EMBL/GenBank/DDBJ whole genome shotgun (WGS) entry which is preliminary data.</text>
</comment>
<name>A0A071MKY1_9BURK</name>